<dbReference type="OrthoDB" id="9788101at2"/>
<keyword evidence="2 4" id="KW-0808">Transferase</keyword>
<evidence type="ECO:0000256" key="1">
    <source>
        <dbReference type="ARBA" id="ARBA00022676"/>
    </source>
</evidence>
<reference evidence="4 5" key="1">
    <citation type="submission" date="2018-03" db="EMBL/GenBank/DDBJ databases">
        <title>Genomic Encyclopedia of Archaeal and Bacterial Type Strains, Phase II (KMG-II): from individual species to whole genera.</title>
        <authorList>
            <person name="Goeker M."/>
        </authorList>
    </citation>
    <scope>NUCLEOTIDE SEQUENCE [LARGE SCALE GENOMIC DNA]</scope>
    <source>
        <strain evidence="4 5">DSM 27929</strain>
    </source>
</reference>
<dbReference type="RefSeq" id="WP_106133104.1">
    <property type="nucleotide sequence ID" value="NZ_PVTR01000004.1"/>
</dbReference>
<dbReference type="GO" id="GO:0016758">
    <property type="term" value="F:hexosyltransferase activity"/>
    <property type="evidence" value="ECO:0007669"/>
    <property type="project" value="UniProtKB-ARBA"/>
</dbReference>
<evidence type="ECO:0000256" key="2">
    <source>
        <dbReference type="ARBA" id="ARBA00022679"/>
    </source>
</evidence>
<evidence type="ECO:0000313" key="4">
    <source>
        <dbReference type="EMBL" id="PRY88366.1"/>
    </source>
</evidence>
<dbReference type="InterPro" id="IPR001173">
    <property type="entry name" value="Glyco_trans_2-like"/>
</dbReference>
<dbReference type="Proteomes" id="UP000238157">
    <property type="component" value="Unassembled WGS sequence"/>
</dbReference>
<dbReference type="InterPro" id="IPR029044">
    <property type="entry name" value="Nucleotide-diphossugar_trans"/>
</dbReference>
<evidence type="ECO:0000313" key="5">
    <source>
        <dbReference type="Proteomes" id="UP000238157"/>
    </source>
</evidence>
<accession>A0A2T0WNU3</accession>
<keyword evidence="1" id="KW-0328">Glycosyltransferase</keyword>
<dbReference type="SUPFAM" id="SSF53448">
    <property type="entry name" value="Nucleotide-diphospho-sugar transferases"/>
    <property type="match status" value="1"/>
</dbReference>
<sequence>MTNIYLSIIIPVYNVEGYLRKCIESIISQDFQDFELILINDGSTDGSRELCEQYALNDNRIKVFHQKNSGVSVARNSGLEKAQGELICFVDGDDEIFPGSLNAIFNSIDKSMIEMIIARSFKFQNGDIEEEKYNFDQSYFKKQFEGFDLIVEKSYLRGSVCGCIFNLNFLKKNRIKFPEGLANMEDSIFISLVHLYIKQIIFVDQKFYLVKERSDSASRIWTFDKIYNLKNSISFINDFLAQNSKLSYEQINILHFSIYNSVSTIFNKLIYSLTFKNYLKILSLIKKELKGEIDTGDIRINKGKIKLLNTSLVLFSIIVILNRKIRIFFNIG</sequence>
<dbReference type="PANTHER" id="PTHR22916">
    <property type="entry name" value="GLYCOSYLTRANSFERASE"/>
    <property type="match status" value="1"/>
</dbReference>
<dbReference type="PANTHER" id="PTHR22916:SF51">
    <property type="entry name" value="GLYCOSYLTRANSFERASE EPSH-RELATED"/>
    <property type="match status" value="1"/>
</dbReference>
<name>A0A2T0WNU3_9BACT</name>
<comment type="caution">
    <text evidence="4">The sequence shown here is derived from an EMBL/GenBank/DDBJ whole genome shotgun (WGS) entry which is preliminary data.</text>
</comment>
<dbReference type="AlphaFoldDB" id="A0A2T0WNU3"/>
<dbReference type="EMBL" id="PVTR01000004">
    <property type="protein sequence ID" value="PRY88366.1"/>
    <property type="molecule type" value="Genomic_DNA"/>
</dbReference>
<keyword evidence="5" id="KW-1185">Reference proteome</keyword>
<organism evidence="4 5">
    <name type="scientific">Mongoliibacter ruber</name>
    <dbReference type="NCBI Taxonomy" id="1750599"/>
    <lineage>
        <taxon>Bacteria</taxon>
        <taxon>Pseudomonadati</taxon>
        <taxon>Bacteroidota</taxon>
        <taxon>Cytophagia</taxon>
        <taxon>Cytophagales</taxon>
        <taxon>Cyclobacteriaceae</taxon>
        <taxon>Mongoliibacter</taxon>
    </lineage>
</organism>
<dbReference type="Gene3D" id="3.90.550.10">
    <property type="entry name" value="Spore Coat Polysaccharide Biosynthesis Protein SpsA, Chain A"/>
    <property type="match status" value="1"/>
</dbReference>
<proteinExistence type="predicted"/>
<dbReference type="Pfam" id="PF00535">
    <property type="entry name" value="Glycos_transf_2"/>
    <property type="match status" value="1"/>
</dbReference>
<protein>
    <submittedName>
        <fullName evidence="4">Glycosyltransferase involved in cell wall biosynthesis</fullName>
    </submittedName>
</protein>
<feature type="domain" description="Glycosyltransferase 2-like" evidence="3">
    <location>
        <begin position="7"/>
        <end position="135"/>
    </location>
</feature>
<dbReference type="CDD" id="cd00761">
    <property type="entry name" value="Glyco_tranf_GTA_type"/>
    <property type="match status" value="1"/>
</dbReference>
<gene>
    <name evidence="4" type="ORF">CLW00_10417</name>
</gene>
<evidence type="ECO:0000259" key="3">
    <source>
        <dbReference type="Pfam" id="PF00535"/>
    </source>
</evidence>